<feature type="compositionally biased region" description="Basic and acidic residues" evidence="1">
    <location>
        <begin position="257"/>
        <end position="274"/>
    </location>
</feature>
<dbReference type="GO" id="GO:0001156">
    <property type="term" value="F:TFIIIC-class transcription factor complex binding"/>
    <property type="evidence" value="ECO:0007669"/>
    <property type="project" value="TreeGrafter"/>
</dbReference>
<dbReference type="PANTHER" id="PTHR22929">
    <property type="entry name" value="RNA POLYMERASE III TRANSCRIPTION INITIATION FACTOR B"/>
    <property type="match status" value="1"/>
</dbReference>
<comment type="caution">
    <text evidence="3">The sequence shown here is derived from an EMBL/GenBank/DDBJ whole genome shotgun (WGS) entry which is preliminary data.</text>
</comment>
<evidence type="ECO:0000313" key="4">
    <source>
        <dbReference type="Proteomes" id="UP000002748"/>
    </source>
</evidence>
<dbReference type="OrthoDB" id="272624at2759"/>
<feature type="compositionally biased region" description="Basic and acidic residues" evidence="1">
    <location>
        <begin position="410"/>
        <end position="420"/>
    </location>
</feature>
<dbReference type="AlphaFoldDB" id="J5Q4D6"/>
<gene>
    <name evidence="3" type="ORF">A1Q1_06176</name>
</gene>
<sequence>MALRIPGKGNFKPVKPVRPGKRPAVGPPRPSQPSSQASQKPTVTQPSQQASSSQPPAAPSQPSQKPSTSQVADTEEKTDEVPSPITETPNEKTDEIVRKPALGAKKVKPLLAAAAASKSTTPKPSPSSFPISSIPSVDPPVPTVVPASSPPPATPALAPVPTLDDFAPPTVAATEPSVPPSVEAASAEIPPSVTSSSVDPPLAQPPNTADIASQIVDDIHPFDDHDPPRASTSRRVRTRREPTPAKRIRAIARHRKDRDNDLRSERERTVDSTREGSVLSTRSDDEGSVAGTDGAAPRKFRGKYQSRGRTAERRSTPYRRPKAPQVSHPELDGVEANDLVGESVNPTVMRLGELATTLVSQGRVSARALKLHDFQRTEEERKRRERVTKAEENWKRRQIVRRKARAIRNQKREERREEARQAGGDPGEISEDSADSDEEFEVVPDRLTPPGSPRRAERVAPVRFEPEPEAAPEEGAEGDETAPAPAEEEEDIEGLGFHTNYNDEDVEMGEEMENFQLPVEDDGDDAPQDFSGLGGTEYTGGYLDIETGEWVEAEGRPDLARLQQRQDDYRRRIMDGDDDRQVELIDNDTQFVNSATWGKKVANDRWTSEETELFFSVSDPHVIRADGQVLRETGENYTLMKAYFPGRSVRQLKNKGLKENRANPDRMNEAIFNRKPIDTEYLAKASGFNTADPYDRENAFLKEVAEEKERLALIPLEPDAEEGEAQVQADQDWNLEFGNP</sequence>
<dbReference type="HOGENOM" id="CLU_375166_0_0_1"/>
<accession>J5Q4D6</accession>
<evidence type="ECO:0000259" key="2">
    <source>
        <dbReference type="Pfam" id="PF15963"/>
    </source>
</evidence>
<feature type="region of interest" description="Disordered" evidence="1">
    <location>
        <begin position="716"/>
        <end position="740"/>
    </location>
</feature>
<feature type="compositionally biased region" description="Basic and acidic residues" evidence="1">
    <location>
        <begin position="89"/>
        <end position="98"/>
    </location>
</feature>
<dbReference type="InterPro" id="IPR039467">
    <property type="entry name" value="TFIIIB_B''_Myb"/>
</dbReference>
<feature type="region of interest" description="Disordered" evidence="1">
    <location>
        <begin position="375"/>
        <end position="494"/>
    </location>
</feature>
<feature type="compositionally biased region" description="Basic residues" evidence="1">
    <location>
        <begin position="396"/>
        <end position="409"/>
    </location>
</feature>
<evidence type="ECO:0000256" key="1">
    <source>
        <dbReference type="SAM" id="MobiDB-lite"/>
    </source>
</evidence>
<dbReference type="Pfam" id="PF15963">
    <property type="entry name" value="Myb_DNA-bind_7"/>
    <property type="match status" value="1"/>
</dbReference>
<feature type="domain" description="Transcription factor TFIIIB component B'' Myb" evidence="2">
    <location>
        <begin position="596"/>
        <end position="685"/>
    </location>
</feature>
<feature type="compositionally biased region" description="Basic and acidic residues" evidence="1">
    <location>
        <begin position="454"/>
        <end position="466"/>
    </location>
</feature>
<proteinExistence type="predicted"/>
<dbReference type="VEuPathDB" id="FungiDB:A1Q1_06176"/>
<dbReference type="KEGG" id="tasa:A1Q1_06176"/>
<dbReference type="PANTHER" id="PTHR22929:SF0">
    <property type="entry name" value="TRANSCRIPTION FACTOR TFIIIB COMPONENT B'' HOMOLOG"/>
    <property type="match status" value="1"/>
</dbReference>
<feature type="compositionally biased region" description="Basic residues" evidence="1">
    <location>
        <begin position="246"/>
        <end position="256"/>
    </location>
</feature>
<organism evidence="3 4">
    <name type="scientific">Trichosporon asahii var. asahii (strain ATCC 90039 / CBS 2479 / JCM 2466 / KCTC 7840 / NBRC 103889/ NCYC 2677 / UAMH 7654)</name>
    <name type="common">Yeast</name>
    <dbReference type="NCBI Taxonomy" id="1186058"/>
    <lineage>
        <taxon>Eukaryota</taxon>
        <taxon>Fungi</taxon>
        <taxon>Dikarya</taxon>
        <taxon>Basidiomycota</taxon>
        <taxon>Agaricomycotina</taxon>
        <taxon>Tremellomycetes</taxon>
        <taxon>Trichosporonales</taxon>
        <taxon>Trichosporonaceae</taxon>
        <taxon>Trichosporon</taxon>
    </lineage>
</organism>
<feature type="compositionally biased region" description="Low complexity" evidence="1">
    <location>
        <begin position="32"/>
        <end position="70"/>
    </location>
</feature>
<dbReference type="GO" id="GO:0070898">
    <property type="term" value="P:RNA polymerase III preinitiation complex assembly"/>
    <property type="evidence" value="ECO:0007669"/>
    <property type="project" value="TreeGrafter"/>
</dbReference>
<dbReference type="GeneID" id="25989688"/>
<dbReference type="Proteomes" id="UP000002748">
    <property type="component" value="Unassembled WGS sequence"/>
</dbReference>
<dbReference type="EMBL" id="ALBS01000327">
    <property type="protein sequence ID" value="EJT45413.1"/>
    <property type="molecule type" value="Genomic_DNA"/>
</dbReference>
<feature type="compositionally biased region" description="Acidic residues" evidence="1">
    <location>
        <begin position="467"/>
        <end position="493"/>
    </location>
</feature>
<name>J5Q4D6_TRIAS</name>
<feature type="compositionally biased region" description="Low complexity" evidence="1">
    <location>
        <begin position="99"/>
        <end position="136"/>
    </location>
</feature>
<dbReference type="GO" id="GO:0000126">
    <property type="term" value="C:transcription factor TFIIIB complex"/>
    <property type="evidence" value="ECO:0007669"/>
    <property type="project" value="TreeGrafter"/>
</dbReference>
<dbReference type="RefSeq" id="XP_014176860.1">
    <property type="nucleotide sequence ID" value="XM_014321385.1"/>
</dbReference>
<feature type="region of interest" description="Disordered" evidence="1">
    <location>
        <begin position="1"/>
        <end position="337"/>
    </location>
</feature>
<feature type="compositionally biased region" description="Pro residues" evidence="1">
    <location>
        <begin position="137"/>
        <end position="154"/>
    </location>
</feature>
<protein>
    <recommendedName>
        <fullName evidence="2">Transcription factor TFIIIB component B'' Myb domain-containing protein</fullName>
    </recommendedName>
</protein>
<feature type="compositionally biased region" description="Acidic residues" evidence="1">
    <location>
        <begin position="428"/>
        <end position="442"/>
    </location>
</feature>
<feature type="compositionally biased region" description="Basic and acidic residues" evidence="1">
    <location>
        <begin position="375"/>
        <end position="395"/>
    </location>
</feature>
<reference evidence="3 4" key="1">
    <citation type="journal article" date="2012" name="Eukaryot. Cell">
        <title>Draft genome sequence of CBS 2479, the standard type strain of Trichosporon asahii.</title>
        <authorList>
            <person name="Yang R.Y."/>
            <person name="Li H.T."/>
            <person name="Zhu H."/>
            <person name="Zhou G.P."/>
            <person name="Wang M."/>
            <person name="Wang L."/>
        </authorList>
    </citation>
    <scope>NUCLEOTIDE SEQUENCE [LARGE SCALE GENOMIC DNA]</scope>
    <source>
        <strain evidence="4">ATCC 90039 / CBS 2479 / JCM 2466 / KCTC 7840 / NCYC 2677 / UAMH 7654</strain>
    </source>
</reference>
<evidence type="ECO:0000313" key="3">
    <source>
        <dbReference type="EMBL" id="EJT45413.1"/>
    </source>
</evidence>
<feature type="compositionally biased region" description="Basic and acidic residues" evidence="1">
    <location>
        <begin position="217"/>
        <end position="228"/>
    </location>
</feature>
<feature type="compositionally biased region" description="Low complexity" evidence="1">
    <location>
        <begin position="190"/>
        <end position="201"/>
    </location>
</feature>